<reference evidence="9 10" key="1">
    <citation type="journal article" date="2015" name="G3 (Bethesda)">
        <title>Insights into Ongoing Evolution of the Hexachlorocyclohexane Catabolic Pathway from Comparative Genomics of Ten Sphingomonadaceae Strains.</title>
        <authorList>
            <person name="Pearce S.L."/>
            <person name="Oakeshott J.G."/>
            <person name="Pandey G."/>
        </authorList>
    </citation>
    <scope>NUCLEOTIDE SEQUENCE [LARGE SCALE GENOMIC DNA]</scope>
    <source>
        <strain evidence="9 10">LL02</strain>
    </source>
</reference>
<feature type="chain" id="PRO_5005292220" description="glycerophosphodiester phosphodiesterase" evidence="7">
    <location>
        <begin position="34"/>
        <end position="383"/>
    </location>
</feature>
<protein>
    <recommendedName>
        <fullName evidence="2">glycerophosphodiester phosphodiesterase</fullName>
        <ecNumber evidence="2">3.1.4.46</ecNumber>
    </recommendedName>
</protein>
<proteinExistence type="inferred from homology"/>
<comment type="catalytic activity">
    <reaction evidence="6">
        <text>a sn-glycero-3-phosphodiester + H2O = an alcohol + sn-glycerol 3-phosphate + H(+)</text>
        <dbReference type="Rhea" id="RHEA:12969"/>
        <dbReference type="ChEBI" id="CHEBI:15377"/>
        <dbReference type="ChEBI" id="CHEBI:15378"/>
        <dbReference type="ChEBI" id="CHEBI:30879"/>
        <dbReference type="ChEBI" id="CHEBI:57597"/>
        <dbReference type="ChEBI" id="CHEBI:83408"/>
        <dbReference type="EC" id="3.1.4.46"/>
    </reaction>
</comment>
<dbReference type="GO" id="GO:0042597">
    <property type="term" value="C:periplasmic space"/>
    <property type="evidence" value="ECO:0007669"/>
    <property type="project" value="TreeGrafter"/>
</dbReference>
<keyword evidence="10" id="KW-1185">Reference proteome</keyword>
<comment type="caution">
    <text evidence="9">The sequence shown here is derived from an EMBL/GenBank/DDBJ whole genome shotgun (WGS) entry which is preliminary data.</text>
</comment>
<dbReference type="PROSITE" id="PS51704">
    <property type="entry name" value="GP_PDE"/>
    <property type="match status" value="1"/>
</dbReference>
<dbReference type="InterPro" id="IPR017946">
    <property type="entry name" value="PLC-like_Pdiesterase_TIM-brl"/>
</dbReference>
<dbReference type="PROSITE" id="PS51318">
    <property type="entry name" value="TAT"/>
    <property type="match status" value="1"/>
</dbReference>
<dbReference type="Pfam" id="PF03009">
    <property type="entry name" value="GDPD"/>
    <property type="match status" value="1"/>
</dbReference>
<keyword evidence="4" id="KW-0319">Glycerol metabolism</keyword>
<dbReference type="Gene3D" id="3.20.20.190">
    <property type="entry name" value="Phosphatidylinositol (PI) phosphodiesterase"/>
    <property type="match status" value="1"/>
</dbReference>
<dbReference type="SUPFAM" id="SSF51695">
    <property type="entry name" value="PLC-like phosphodiesterases"/>
    <property type="match status" value="1"/>
</dbReference>
<dbReference type="PANTHER" id="PTHR43620">
    <property type="entry name" value="GLYCEROPHOSPHORYL DIESTER PHOSPHODIESTERASE"/>
    <property type="match status" value="1"/>
</dbReference>
<sequence length="383" mass="41237">MTNNTFSRRGLIRVGAGAAATGIALGAAPSVLAAANDVAPRKKPLVIGHRGCSALRPEHTLASYAKAIQQGADFVEPDLVSTKDGALIARHENNIAETTNVADHPEFADRRTTKVIDGQSLTGWFTEDFTLAEIKTLRAIERLGAMRPESKSYDGQFQLLTLEEIADFVAAESAARGRTIGLIPEIKHPTYFAKIGLPQEQRFLARVALSHYLSTAPVIVQSFEVANLKWLRPRIGAYAKLQLLQLTVPMDMSPPDVTAAGGKLTYNQMHTPAGLAEVKTYADWVSPVLQGIMPFGDATGKSGPLGKPTSLVRDARAAGLLVSTWTIRPENRFLPTDFQGPGGDDARQDKACIELMRRYIAAGVDSFFTDDPGLGRSAVDGMA</sequence>
<dbReference type="GO" id="GO:0006071">
    <property type="term" value="P:glycerol metabolic process"/>
    <property type="evidence" value="ECO:0007669"/>
    <property type="project" value="UniProtKB-KW"/>
</dbReference>
<comment type="similarity">
    <text evidence="1">Belongs to the glycerophosphoryl diester phosphodiesterase family.</text>
</comment>
<feature type="domain" description="GP-PDE" evidence="8">
    <location>
        <begin position="44"/>
        <end position="379"/>
    </location>
</feature>
<dbReference type="GO" id="GO:0006629">
    <property type="term" value="P:lipid metabolic process"/>
    <property type="evidence" value="ECO:0007669"/>
    <property type="project" value="InterPro"/>
</dbReference>
<dbReference type="GO" id="GO:0008889">
    <property type="term" value="F:glycerophosphodiester phosphodiesterase activity"/>
    <property type="evidence" value="ECO:0007669"/>
    <property type="project" value="UniProtKB-EC"/>
</dbReference>
<feature type="signal peptide" evidence="7">
    <location>
        <begin position="1"/>
        <end position="33"/>
    </location>
</feature>
<dbReference type="AlphaFoldDB" id="A0A0J7XYQ2"/>
<evidence type="ECO:0000256" key="5">
    <source>
        <dbReference type="ARBA" id="ARBA00022801"/>
    </source>
</evidence>
<evidence type="ECO:0000256" key="7">
    <source>
        <dbReference type="SAM" id="SignalP"/>
    </source>
</evidence>
<evidence type="ECO:0000256" key="6">
    <source>
        <dbReference type="ARBA" id="ARBA00047512"/>
    </source>
</evidence>
<evidence type="ECO:0000256" key="3">
    <source>
        <dbReference type="ARBA" id="ARBA00022729"/>
    </source>
</evidence>
<dbReference type="InterPro" id="IPR006311">
    <property type="entry name" value="TAT_signal"/>
</dbReference>
<evidence type="ECO:0000256" key="4">
    <source>
        <dbReference type="ARBA" id="ARBA00022798"/>
    </source>
</evidence>
<gene>
    <name evidence="9" type="ORF">V474_15900</name>
</gene>
<name>A0A0J7XYQ2_9SPHN</name>
<evidence type="ECO:0000259" key="8">
    <source>
        <dbReference type="PROSITE" id="PS51704"/>
    </source>
</evidence>
<dbReference type="Proteomes" id="UP000052268">
    <property type="component" value="Unassembled WGS sequence"/>
</dbReference>
<dbReference type="EC" id="3.1.4.46" evidence="2"/>
<evidence type="ECO:0000256" key="2">
    <source>
        <dbReference type="ARBA" id="ARBA00012247"/>
    </source>
</evidence>
<accession>A0A0J7XYQ2</accession>
<evidence type="ECO:0000256" key="1">
    <source>
        <dbReference type="ARBA" id="ARBA00007277"/>
    </source>
</evidence>
<dbReference type="InterPro" id="IPR030395">
    <property type="entry name" value="GP_PDE_dom"/>
</dbReference>
<dbReference type="EMBL" id="JACU01000004">
    <property type="protein sequence ID" value="KMS56408.1"/>
    <property type="molecule type" value="Genomic_DNA"/>
</dbReference>
<dbReference type="CDD" id="cd08602">
    <property type="entry name" value="GDPD_ScGlpQ1_like"/>
    <property type="match status" value="1"/>
</dbReference>
<dbReference type="PANTHER" id="PTHR43620:SF7">
    <property type="entry name" value="GLYCEROPHOSPHODIESTER PHOSPHODIESTERASE GDPD5-RELATED"/>
    <property type="match status" value="1"/>
</dbReference>
<organism evidence="9 10">
    <name type="scientific">Novosphingobium barchaimii LL02</name>
    <dbReference type="NCBI Taxonomy" id="1114963"/>
    <lineage>
        <taxon>Bacteria</taxon>
        <taxon>Pseudomonadati</taxon>
        <taxon>Pseudomonadota</taxon>
        <taxon>Alphaproteobacteria</taxon>
        <taxon>Sphingomonadales</taxon>
        <taxon>Sphingomonadaceae</taxon>
        <taxon>Novosphingobium</taxon>
    </lineage>
</organism>
<dbReference type="RefSeq" id="WP_059151264.1">
    <property type="nucleotide sequence ID" value="NZ_KQ130453.1"/>
</dbReference>
<evidence type="ECO:0000313" key="10">
    <source>
        <dbReference type="Proteomes" id="UP000052268"/>
    </source>
</evidence>
<keyword evidence="5" id="KW-0378">Hydrolase</keyword>
<dbReference type="OrthoDB" id="9795622at2"/>
<keyword evidence="3 7" id="KW-0732">Signal</keyword>
<evidence type="ECO:0000313" key="9">
    <source>
        <dbReference type="EMBL" id="KMS56408.1"/>
    </source>
</evidence>
<dbReference type="PATRIC" id="fig|1114963.3.peg.2012"/>